<dbReference type="EMBL" id="JABFTP020000021">
    <property type="protein sequence ID" value="KAL3268871.1"/>
    <property type="molecule type" value="Genomic_DNA"/>
</dbReference>
<organism evidence="1 2">
    <name type="scientific">Cryptolaemus montrouzieri</name>
    <dbReference type="NCBI Taxonomy" id="559131"/>
    <lineage>
        <taxon>Eukaryota</taxon>
        <taxon>Metazoa</taxon>
        <taxon>Ecdysozoa</taxon>
        <taxon>Arthropoda</taxon>
        <taxon>Hexapoda</taxon>
        <taxon>Insecta</taxon>
        <taxon>Pterygota</taxon>
        <taxon>Neoptera</taxon>
        <taxon>Endopterygota</taxon>
        <taxon>Coleoptera</taxon>
        <taxon>Polyphaga</taxon>
        <taxon>Cucujiformia</taxon>
        <taxon>Coccinelloidea</taxon>
        <taxon>Coccinellidae</taxon>
        <taxon>Scymninae</taxon>
        <taxon>Scymnini</taxon>
        <taxon>Cryptolaemus</taxon>
    </lineage>
</organism>
<sequence>MRKAKKLSRKSSMMKCNALKNEIAILKDTNVYLIRVVLCPKNMKTGQLNAEVTNAAHNLYCTVSNIQISRIQEIGARNVSNASFNMLTSNKKGERSDSSRKNYVRPNLQQNPTIIDTSFANARFQWSTVVTRAKPKTKMLVIVCSGSKIPTNTNCKLKGATRRRWIYIGHISGKDVSVQDIKNDVSNLDPDETLEI</sequence>
<comment type="caution">
    <text evidence="1">The sequence shown here is derived from an EMBL/GenBank/DDBJ whole genome shotgun (WGS) entry which is preliminary data.</text>
</comment>
<proteinExistence type="predicted"/>
<gene>
    <name evidence="1" type="ORF">HHI36_007960</name>
</gene>
<evidence type="ECO:0000313" key="2">
    <source>
        <dbReference type="Proteomes" id="UP001516400"/>
    </source>
</evidence>
<name>A0ABD2MRZ4_9CUCU</name>
<protein>
    <submittedName>
        <fullName evidence="1">Uncharacterized protein</fullName>
    </submittedName>
</protein>
<accession>A0ABD2MRZ4</accession>
<keyword evidence="2" id="KW-1185">Reference proteome</keyword>
<evidence type="ECO:0000313" key="1">
    <source>
        <dbReference type="EMBL" id="KAL3268871.1"/>
    </source>
</evidence>
<dbReference type="Proteomes" id="UP001516400">
    <property type="component" value="Unassembled WGS sequence"/>
</dbReference>
<dbReference type="AlphaFoldDB" id="A0ABD2MRZ4"/>
<reference evidence="1 2" key="1">
    <citation type="journal article" date="2021" name="BMC Biol.">
        <title>Horizontally acquired antibacterial genes associated with adaptive radiation of ladybird beetles.</title>
        <authorList>
            <person name="Li H.S."/>
            <person name="Tang X.F."/>
            <person name="Huang Y.H."/>
            <person name="Xu Z.Y."/>
            <person name="Chen M.L."/>
            <person name="Du X.Y."/>
            <person name="Qiu B.Y."/>
            <person name="Chen P.T."/>
            <person name="Zhang W."/>
            <person name="Slipinski A."/>
            <person name="Escalona H.E."/>
            <person name="Waterhouse R.M."/>
            <person name="Zwick A."/>
            <person name="Pang H."/>
        </authorList>
    </citation>
    <scope>NUCLEOTIDE SEQUENCE [LARGE SCALE GENOMIC DNA]</scope>
    <source>
        <strain evidence="1">SYSU2018</strain>
    </source>
</reference>